<dbReference type="InterPro" id="IPR005101">
    <property type="entry name" value="Cryptochr/Photolyase_FAD-bd"/>
</dbReference>
<feature type="binding site" evidence="3">
    <location>
        <position position="223"/>
    </location>
    <ligand>
        <name>FAD</name>
        <dbReference type="ChEBI" id="CHEBI:57692"/>
    </ligand>
</feature>
<dbReference type="SUPFAM" id="SSF48173">
    <property type="entry name" value="Cryptochrome/photolyase FAD-binding domain"/>
    <property type="match status" value="1"/>
</dbReference>
<dbReference type="SUPFAM" id="SSF52425">
    <property type="entry name" value="Cryptochrome/photolyase, N-terminal domain"/>
    <property type="match status" value="1"/>
</dbReference>
<dbReference type="EMBL" id="JACXIZ010000016">
    <property type="protein sequence ID" value="MBD2845582.1"/>
    <property type="molecule type" value="Genomic_DNA"/>
</dbReference>
<dbReference type="InterPro" id="IPR006050">
    <property type="entry name" value="DNA_photolyase_N"/>
</dbReference>
<dbReference type="PANTHER" id="PTHR11455:SF9">
    <property type="entry name" value="CRYPTOCHROME CIRCADIAN CLOCK 5 ISOFORM X1"/>
    <property type="match status" value="1"/>
</dbReference>
<dbReference type="GO" id="GO:0003677">
    <property type="term" value="F:DNA binding"/>
    <property type="evidence" value="ECO:0007669"/>
    <property type="project" value="TreeGrafter"/>
</dbReference>
<evidence type="ECO:0000256" key="3">
    <source>
        <dbReference type="PIRSR" id="PIRSR602081-1"/>
    </source>
</evidence>
<keyword evidence="2 3" id="KW-0274">FAD</keyword>
<evidence type="ECO:0000256" key="2">
    <source>
        <dbReference type="ARBA" id="ARBA00022827"/>
    </source>
</evidence>
<keyword evidence="4" id="KW-0157">Chromophore</keyword>
<dbReference type="Proteomes" id="UP000621560">
    <property type="component" value="Unassembled WGS sequence"/>
</dbReference>
<dbReference type="PANTHER" id="PTHR11455">
    <property type="entry name" value="CRYPTOCHROME"/>
    <property type="match status" value="1"/>
</dbReference>
<evidence type="ECO:0000313" key="6">
    <source>
        <dbReference type="EMBL" id="MBD2845582.1"/>
    </source>
</evidence>
<feature type="binding site" evidence="3">
    <location>
        <begin position="362"/>
        <end position="364"/>
    </location>
    <ligand>
        <name>FAD</name>
        <dbReference type="ChEBI" id="CHEBI:57692"/>
    </ligand>
</feature>
<dbReference type="InterPro" id="IPR002081">
    <property type="entry name" value="Cryptochrome/DNA_photolyase_1"/>
</dbReference>
<keyword evidence="7" id="KW-1185">Reference proteome</keyword>
<dbReference type="AlphaFoldDB" id="A0A927GSD0"/>
<dbReference type="InterPro" id="IPR036155">
    <property type="entry name" value="Crypto/Photolyase_N_sf"/>
</dbReference>
<evidence type="ECO:0000259" key="5">
    <source>
        <dbReference type="PROSITE" id="PS51645"/>
    </source>
</evidence>
<dbReference type="Gene3D" id="1.10.579.10">
    <property type="entry name" value="DNA Cyclobutane Dipyrimidine Photolyase, subunit A, domain 3"/>
    <property type="match status" value="1"/>
</dbReference>
<evidence type="ECO:0000256" key="4">
    <source>
        <dbReference type="RuleBase" id="RU004182"/>
    </source>
</evidence>
<dbReference type="InterPro" id="IPR036134">
    <property type="entry name" value="Crypto/Photolyase_FAD-like_sf"/>
</dbReference>
<feature type="binding site" evidence="3">
    <location>
        <begin position="269"/>
        <end position="276"/>
    </location>
    <ligand>
        <name>FAD</name>
        <dbReference type="ChEBI" id="CHEBI:57692"/>
    </ligand>
</feature>
<evidence type="ECO:0000256" key="1">
    <source>
        <dbReference type="ARBA" id="ARBA00022630"/>
    </source>
</evidence>
<gene>
    <name evidence="6" type="ORF">IDH44_10305</name>
</gene>
<dbReference type="GO" id="GO:0071949">
    <property type="term" value="F:FAD binding"/>
    <property type="evidence" value="ECO:0007669"/>
    <property type="project" value="TreeGrafter"/>
</dbReference>
<dbReference type="PRINTS" id="PR00147">
    <property type="entry name" value="DNAPHOTLYASE"/>
</dbReference>
<comment type="caution">
    <text evidence="6">The sequence shown here is derived from an EMBL/GenBank/DDBJ whole genome shotgun (WGS) entry which is preliminary data.</text>
</comment>
<dbReference type="InterPro" id="IPR014729">
    <property type="entry name" value="Rossmann-like_a/b/a_fold"/>
</dbReference>
<accession>A0A927GSD0</accession>
<feature type="domain" description="Photolyase/cryptochrome alpha/beta" evidence="5">
    <location>
        <begin position="1"/>
        <end position="128"/>
    </location>
</feature>
<sequence>MYLFLHRKDLRARQLRAFAALKKRAMPGLHALILDPALLDERLTAPGGGTFLAAAARLVREYEAGGQTLQLLYGPPQEVVGALLEAHPISGIVAHRDDTPYARRRDEAIAEVAQRHDVPWVLLDDASLAELDDFQRSTGRDEPYKVFTPFYRKWQAYLHAHYAPAAEVGVEALDTVGAPDAAVARRYAPPRAVADALADAAREATGPEEDLAQFISSGRLHRYAGHRDDFANEQATSRLSRHLNTGALAVKTVYEAVQNERGAEAWVRQLAWRDFYLYQARYHEDFFHYERRYDLSRLSDRHYEAWERGTTGIPIVDAAMKQIAETGEMPNRLRMVSAMFLTKNLLCPFTLGEQYFRRQLADYDNAQNRGGWLWSASLGYDASPYFRVMNPQTQSARYDPSGTYIRRWLPELRDLSDRDIHRPRPDAIVDLKDSRQWAIEVYKDILR</sequence>
<organism evidence="6 7">
    <name type="scientific">Paenibacillus sabuli</name>
    <dbReference type="NCBI Taxonomy" id="2772509"/>
    <lineage>
        <taxon>Bacteria</taxon>
        <taxon>Bacillati</taxon>
        <taxon>Bacillota</taxon>
        <taxon>Bacilli</taxon>
        <taxon>Bacillales</taxon>
        <taxon>Paenibacillaceae</taxon>
        <taxon>Paenibacillus</taxon>
    </lineage>
</organism>
<dbReference type="Pfam" id="PF03441">
    <property type="entry name" value="FAD_binding_7"/>
    <property type="match status" value="1"/>
</dbReference>
<name>A0A927GSD0_9BACL</name>
<protein>
    <submittedName>
        <fullName evidence="6">Deoxyribodipyrimidine photo-lyase</fullName>
    </submittedName>
</protein>
<proteinExistence type="inferred from homology"/>
<dbReference type="GO" id="GO:0003904">
    <property type="term" value="F:deoxyribodipyrimidine photo-lyase activity"/>
    <property type="evidence" value="ECO:0007669"/>
    <property type="project" value="TreeGrafter"/>
</dbReference>
<feature type="binding site" evidence="3">
    <location>
        <position position="266"/>
    </location>
    <ligand>
        <name>FAD</name>
        <dbReference type="ChEBI" id="CHEBI:57692"/>
    </ligand>
</feature>
<reference evidence="6" key="1">
    <citation type="submission" date="2020-09" db="EMBL/GenBank/DDBJ databases">
        <title>A novel bacterium of genus Paenibacillus, isolated from South China Sea.</title>
        <authorList>
            <person name="Huang H."/>
            <person name="Mo K."/>
            <person name="Hu Y."/>
        </authorList>
    </citation>
    <scope>NUCLEOTIDE SEQUENCE</scope>
    <source>
        <strain evidence="6">IB182496</strain>
    </source>
</reference>
<dbReference type="Gene3D" id="1.25.40.80">
    <property type="match status" value="1"/>
</dbReference>
<dbReference type="Gene3D" id="3.40.50.620">
    <property type="entry name" value="HUPs"/>
    <property type="match status" value="1"/>
</dbReference>
<comment type="cofactor">
    <cofactor evidence="3">
        <name>FAD</name>
        <dbReference type="ChEBI" id="CHEBI:57692"/>
    </cofactor>
    <text evidence="3">Binds 1 FAD per subunit.</text>
</comment>
<keyword evidence="1 3" id="KW-0285">Flavoprotein</keyword>
<evidence type="ECO:0000313" key="7">
    <source>
        <dbReference type="Proteomes" id="UP000621560"/>
    </source>
</evidence>
<feature type="binding site" evidence="3">
    <location>
        <begin position="236"/>
        <end position="240"/>
    </location>
    <ligand>
        <name>FAD</name>
        <dbReference type="ChEBI" id="CHEBI:57692"/>
    </ligand>
</feature>
<dbReference type="Pfam" id="PF00875">
    <property type="entry name" value="DNA_photolyase"/>
    <property type="match status" value="1"/>
</dbReference>
<dbReference type="PROSITE" id="PS51645">
    <property type="entry name" value="PHR_CRY_ALPHA_BETA"/>
    <property type="match status" value="1"/>
</dbReference>
<comment type="similarity">
    <text evidence="4">Belongs to the DNA photolyase family.</text>
</comment>